<evidence type="ECO:0000256" key="15">
    <source>
        <dbReference type="PROSITE-ProRule" id="PRU01356"/>
    </source>
</evidence>
<feature type="signal peptide" evidence="17">
    <location>
        <begin position="1"/>
        <end position="20"/>
    </location>
</feature>
<evidence type="ECO:0000256" key="6">
    <source>
        <dbReference type="ARBA" id="ARBA00022617"/>
    </source>
</evidence>
<feature type="disulfide bond" evidence="15">
    <location>
        <begin position="42"/>
        <end position="49"/>
    </location>
</feature>
<feature type="domain" description="CFEM" evidence="18">
    <location>
        <begin position="1"/>
        <end position="111"/>
    </location>
</feature>
<evidence type="ECO:0000256" key="13">
    <source>
        <dbReference type="ARBA" id="ARBA00023180"/>
    </source>
</evidence>
<feature type="disulfide bond" evidence="15">
    <location>
        <begin position="28"/>
        <end position="68"/>
    </location>
</feature>
<keyword evidence="8 15" id="KW-0479">Metal-binding</keyword>
<evidence type="ECO:0000256" key="7">
    <source>
        <dbReference type="ARBA" id="ARBA00022622"/>
    </source>
</evidence>
<sequence>MKFLSTVVIFSTTLAVAAQAEGPALPDCAAPCIEDGLGSSTCDPSDIKCQCTDSTALTAVLDCVKSNCDASQIPTIIQAAKAICAQYGASQAPGIFSSILASAGSPTSTSQVSEASPNIETGTVTTTKAGSTTLGNTTKPTPSAAKPTSAGNTAFPTSTGAPNASSATKNTVGGVYILLAIASLLMGL</sequence>
<evidence type="ECO:0000256" key="5">
    <source>
        <dbReference type="ARBA" id="ARBA00022525"/>
    </source>
</evidence>
<dbReference type="GO" id="GO:0005886">
    <property type="term" value="C:plasma membrane"/>
    <property type="evidence" value="ECO:0007669"/>
    <property type="project" value="UniProtKB-SubCell"/>
</dbReference>
<dbReference type="Proteomes" id="UP001365542">
    <property type="component" value="Unassembled WGS sequence"/>
</dbReference>
<evidence type="ECO:0000256" key="9">
    <source>
        <dbReference type="ARBA" id="ARBA00022729"/>
    </source>
</evidence>
<evidence type="ECO:0000256" key="4">
    <source>
        <dbReference type="ARBA" id="ARBA00022475"/>
    </source>
</evidence>
<dbReference type="PROSITE" id="PS52012">
    <property type="entry name" value="CFEM"/>
    <property type="match status" value="1"/>
</dbReference>
<organism evidence="19 20">
    <name type="scientific">Orbilia ellipsospora</name>
    <dbReference type="NCBI Taxonomy" id="2528407"/>
    <lineage>
        <taxon>Eukaryota</taxon>
        <taxon>Fungi</taxon>
        <taxon>Dikarya</taxon>
        <taxon>Ascomycota</taxon>
        <taxon>Pezizomycotina</taxon>
        <taxon>Orbiliomycetes</taxon>
        <taxon>Orbiliales</taxon>
        <taxon>Orbiliaceae</taxon>
        <taxon>Orbilia</taxon>
    </lineage>
</organism>
<feature type="region of interest" description="Disordered" evidence="16">
    <location>
        <begin position="107"/>
        <end position="165"/>
    </location>
</feature>
<keyword evidence="9 17" id="KW-0732">Signal</keyword>
<keyword evidence="14" id="KW-0449">Lipoprotein</keyword>
<dbReference type="AlphaFoldDB" id="A0AAV9X616"/>
<comment type="subcellular location">
    <subcellularLocation>
        <location evidence="1">Cell membrane</location>
        <topology evidence="1">Lipid-anchor</topology>
        <topology evidence="1">GPI-anchor</topology>
    </subcellularLocation>
    <subcellularLocation>
        <location evidence="2">Secreted</location>
    </subcellularLocation>
</comment>
<evidence type="ECO:0000256" key="11">
    <source>
        <dbReference type="ARBA" id="ARBA00023136"/>
    </source>
</evidence>
<evidence type="ECO:0000256" key="2">
    <source>
        <dbReference type="ARBA" id="ARBA00004613"/>
    </source>
</evidence>
<evidence type="ECO:0000256" key="14">
    <source>
        <dbReference type="ARBA" id="ARBA00023288"/>
    </source>
</evidence>
<feature type="disulfide bond" evidence="15">
    <location>
        <begin position="51"/>
        <end position="84"/>
    </location>
</feature>
<feature type="compositionally biased region" description="Low complexity" evidence="16">
    <location>
        <begin position="121"/>
        <end position="150"/>
    </location>
</feature>
<keyword evidence="4" id="KW-1003">Cell membrane</keyword>
<name>A0AAV9X616_9PEZI</name>
<evidence type="ECO:0000256" key="3">
    <source>
        <dbReference type="ARBA" id="ARBA00010031"/>
    </source>
</evidence>
<dbReference type="GO" id="GO:0098552">
    <property type="term" value="C:side of membrane"/>
    <property type="evidence" value="ECO:0007669"/>
    <property type="project" value="UniProtKB-KW"/>
</dbReference>
<evidence type="ECO:0000256" key="10">
    <source>
        <dbReference type="ARBA" id="ARBA00023004"/>
    </source>
</evidence>
<evidence type="ECO:0000256" key="17">
    <source>
        <dbReference type="SAM" id="SignalP"/>
    </source>
</evidence>
<dbReference type="PANTHER" id="PTHR37928">
    <property type="entry name" value="CFEM DOMAIN PROTEIN (AFU_ORTHOLOGUE AFUA_6G14090)"/>
    <property type="match status" value="1"/>
</dbReference>
<gene>
    <name evidence="19" type="ORF">TWF694_011323</name>
</gene>
<feature type="disulfide bond" evidence="15">
    <location>
        <begin position="32"/>
        <end position="63"/>
    </location>
</feature>
<feature type="chain" id="PRO_5043877827" description="CFEM domain-containing protein" evidence="17">
    <location>
        <begin position="21"/>
        <end position="188"/>
    </location>
</feature>
<keyword evidence="5" id="KW-0964">Secreted</keyword>
<keyword evidence="13" id="KW-0325">Glycoprotein</keyword>
<feature type="compositionally biased region" description="Polar residues" evidence="16">
    <location>
        <begin position="107"/>
        <end position="120"/>
    </location>
</feature>
<keyword evidence="11" id="KW-0472">Membrane</keyword>
<keyword evidence="7" id="KW-0336">GPI-anchor</keyword>
<proteinExistence type="inferred from homology"/>
<protein>
    <recommendedName>
        <fullName evidence="18">CFEM domain-containing protein</fullName>
    </recommendedName>
</protein>
<evidence type="ECO:0000313" key="19">
    <source>
        <dbReference type="EMBL" id="KAK6537124.1"/>
    </source>
</evidence>
<dbReference type="Pfam" id="PF05730">
    <property type="entry name" value="CFEM"/>
    <property type="match status" value="1"/>
</dbReference>
<dbReference type="InterPro" id="IPR008427">
    <property type="entry name" value="Extracellular_membr_CFEM_dom"/>
</dbReference>
<feature type="binding site" description="axial binding residue" evidence="15">
    <location>
        <position position="46"/>
    </location>
    <ligand>
        <name>heme</name>
        <dbReference type="ChEBI" id="CHEBI:30413"/>
    </ligand>
    <ligandPart>
        <name>Fe</name>
        <dbReference type="ChEBI" id="CHEBI:18248"/>
    </ligandPart>
</feature>
<evidence type="ECO:0000256" key="16">
    <source>
        <dbReference type="SAM" id="MobiDB-lite"/>
    </source>
</evidence>
<dbReference type="GO" id="GO:0005576">
    <property type="term" value="C:extracellular region"/>
    <property type="evidence" value="ECO:0007669"/>
    <property type="project" value="UniProtKB-SubCell"/>
</dbReference>
<accession>A0AAV9X616</accession>
<keyword evidence="6 15" id="KW-0349">Heme</keyword>
<evidence type="ECO:0000256" key="1">
    <source>
        <dbReference type="ARBA" id="ARBA00004609"/>
    </source>
</evidence>
<keyword evidence="12 15" id="KW-1015">Disulfide bond</keyword>
<feature type="compositionally biased region" description="Polar residues" evidence="16">
    <location>
        <begin position="151"/>
        <end position="165"/>
    </location>
</feature>
<comment type="caution">
    <text evidence="19">The sequence shown here is derived from an EMBL/GenBank/DDBJ whole genome shotgun (WGS) entry which is preliminary data.</text>
</comment>
<dbReference type="GO" id="GO:0046872">
    <property type="term" value="F:metal ion binding"/>
    <property type="evidence" value="ECO:0007669"/>
    <property type="project" value="UniProtKB-UniRule"/>
</dbReference>
<keyword evidence="10 15" id="KW-0408">Iron</keyword>
<evidence type="ECO:0000259" key="18">
    <source>
        <dbReference type="PROSITE" id="PS52012"/>
    </source>
</evidence>
<keyword evidence="20" id="KW-1185">Reference proteome</keyword>
<evidence type="ECO:0000256" key="8">
    <source>
        <dbReference type="ARBA" id="ARBA00022723"/>
    </source>
</evidence>
<dbReference type="InterPro" id="IPR051735">
    <property type="entry name" value="CFEM_domain"/>
</dbReference>
<evidence type="ECO:0000256" key="12">
    <source>
        <dbReference type="ARBA" id="ARBA00023157"/>
    </source>
</evidence>
<dbReference type="SMART" id="SM00747">
    <property type="entry name" value="CFEM"/>
    <property type="match status" value="1"/>
</dbReference>
<evidence type="ECO:0000313" key="20">
    <source>
        <dbReference type="Proteomes" id="UP001365542"/>
    </source>
</evidence>
<dbReference type="EMBL" id="JAVHJO010000009">
    <property type="protein sequence ID" value="KAK6537124.1"/>
    <property type="molecule type" value="Genomic_DNA"/>
</dbReference>
<comment type="similarity">
    <text evidence="3">Belongs to the RBT5 family.</text>
</comment>
<reference evidence="19 20" key="1">
    <citation type="submission" date="2019-10" db="EMBL/GenBank/DDBJ databases">
        <authorList>
            <person name="Palmer J.M."/>
        </authorList>
    </citation>
    <scope>NUCLEOTIDE SEQUENCE [LARGE SCALE GENOMIC DNA]</scope>
    <source>
        <strain evidence="19 20">TWF694</strain>
    </source>
</reference>
<dbReference type="PANTHER" id="PTHR37928:SF2">
    <property type="entry name" value="GPI ANCHORED CFEM DOMAIN PROTEIN (AFU_ORTHOLOGUE AFUA_6G10580)"/>
    <property type="match status" value="1"/>
</dbReference>